<feature type="transmembrane region" description="Helical" evidence="7">
    <location>
        <begin position="384"/>
        <end position="405"/>
    </location>
</feature>
<feature type="transmembrane region" description="Helical" evidence="7">
    <location>
        <begin position="315"/>
        <end position="332"/>
    </location>
</feature>
<feature type="transmembrane region" description="Helical" evidence="7">
    <location>
        <begin position="535"/>
        <end position="557"/>
    </location>
</feature>
<comment type="caution">
    <text evidence="9">The sequence shown here is derived from an EMBL/GenBank/DDBJ whole genome shotgun (WGS) entry which is preliminary data.</text>
</comment>
<feature type="region of interest" description="Disordered" evidence="6">
    <location>
        <begin position="137"/>
        <end position="160"/>
    </location>
</feature>
<reference evidence="10" key="1">
    <citation type="submission" date="2018-04" db="EMBL/GenBank/DDBJ databases">
        <authorList>
            <person name="Liu S."/>
            <person name="Wang Z."/>
            <person name="Li J."/>
        </authorList>
    </citation>
    <scope>NUCLEOTIDE SEQUENCE [LARGE SCALE GENOMIC DNA]</scope>
    <source>
        <strain evidence="10">622</strain>
    </source>
</reference>
<dbReference type="SMART" id="SM00849">
    <property type="entry name" value="Lactamase_B"/>
    <property type="match status" value="1"/>
</dbReference>
<protein>
    <recommendedName>
        <fullName evidence="8">Metallo-beta-lactamase domain-containing protein</fullName>
    </recommendedName>
</protein>
<name>A0A2U1TH10_9MICO</name>
<feature type="transmembrane region" description="Helical" evidence="7">
    <location>
        <begin position="447"/>
        <end position="470"/>
    </location>
</feature>
<feature type="transmembrane region" description="Helical" evidence="7">
    <location>
        <begin position="477"/>
        <end position="499"/>
    </location>
</feature>
<dbReference type="InterPro" id="IPR052159">
    <property type="entry name" value="Competence_DNA_uptake"/>
</dbReference>
<dbReference type="AlphaFoldDB" id="A0A2U1TH10"/>
<accession>A0A2U1TH10</accession>
<dbReference type="Proteomes" id="UP000244962">
    <property type="component" value="Unassembled WGS sequence"/>
</dbReference>
<dbReference type="Pfam" id="PF00753">
    <property type="entry name" value="Lactamase_B"/>
    <property type="match status" value="1"/>
</dbReference>
<keyword evidence="2" id="KW-1003">Cell membrane</keyword>
<evidence type="ECO:0000256" key="5">
    <source>
        <dbReference type="ARBA" id="ARBA00023136"/>
    </source>
</evidence>
<dbReference type="Gene3D" id="3.60.15.10">
    <property type="entry name" value="Ribonuclease Z/Hydroxyacylglutathione hydrolase-like"/>
    <property type="match status" value="1"/>
</dbReference>
<feature type="transmembrane region" description="Helical" evidence="7">
    <location>
        <begin position="30"/>
        <end position="50"/>
    </location>
</feature>
<evidence type="ECO:0000256" key="1">
    <source>
        <dbReference type="ARBA" id="ARBA00004651"/>
    </source>
</evidence>
<dbReference type="InterPro" id="IPR036866">
    <property type="entry name" value="RibonucZ/Hydroxyglut_hydro"/>
</dbReference>
<feature type="transmembrane region" description="Helical" evidence="7">
    <location>
        <begin position="288"/>
        <end position="308"/>
    </location>
</feature>
<dbReference type="InterPro" id="IPR001279">
    <property type="entry name" value="Metallo-B-lactamas"/>
</dbReference>
<keyword evidence="10" id="KW-1185">Reference proteome</keyword>
<feature type="domain" description="Metallo-beta-lactamase" evidence="8">
    <location>
        <begin position="579"/>
        <end position="770"/>
    </location>
</feature>
<feature type="transmembrane region" description="Helical" evidence="7">
    <location>
        <begin position="79"/>
        <end position="106"/>
    </location>
</feature>
<dbReference type="PANTHER" id="PTHR30619">
    <property type="entry name" value="DNA INTERNALIZATION/COMPETENCE PROTEIN COMEC/REC2"/>
    <property type="match status" value="1"/>
</dbReference>
<evidence type="ECO:0000256" key="2">
    <source>
        <dbReference type="ARBA" id="ARBA00022475"/>
    </source>
</evidence>
<proteinExistence type="predicted"/>
<dbReference type="SUPFAM" id="SSF56281">
    <property type="entry name" value="Metallo-hydrolase/oxidoreductase"/>
    <property type="match status" value="1"/>
</dbReference>
<dbReference type="CDD" id="cd07731">
    <property type="entry name" value="ComA-like_MBL-fold"/>
    <property type="match status" value="1"/>
</dbReference>
<dbReference type="InterPro" id="IPR004477">
    <property type="entry name" value="ComEC_N"/>
</dbReference>
<feature type="transmembrane region" description="Helical" evidence="7">
    <location>
        <begin position="505"/>
        <end position="528"/>
    </location>
</feature>
<keyword evidence="4 7" id="KW-1133">Transmembrane helix</keyword>
<comment type="subcellular location">
    <subcellularLocation>
        <location evidence="1">Cell membrane</location>
        <topology evidence="1">Multi-pass membrane protein</topology>
    </subcellularLocation>
</comment>
<keyword evidence="5 7" id="KW-0472">Membrane</keyword>
<feature type="compositionally biased region" description="Basic and acidic residues" evidence="6">
    <location>
        <begin position="149"/>
        <end position="160"/>
    </location>
</feature>
<evidence type="ECO:0000313" key="9">
    <source>
        <dbReference type="EMBL" id="PWC08156.1"/>
    </source>
</evidence>
<dbReference type="EMBL" id="QEFB01000001">
    <property type="protein sequence ID" value="PWC08156.1"/>
    <property type="molecule type" value="Genomic_DNA"/>
</dbReference>
<dbReference type="PANTHER" id="PTHR30619:SF1">
    <property type="entry name" value="RECOMBINATION PROTEIN 2"/>
    <property type="match status" value="1"/>
</dbReference>
<evidence type="ECO:0000256" key="7">
    <source>
        <dbReference type="SAM" id="Phobius"/>
    </source>
</evidence>
<dbReference type="GO" id="GO:0005886">
    <property type="term" value="C:plasma membrane"/>
    <property type="evidence" value="ECO:0007669"/>
    <property type="project" value="UniProtKB-SubCell"/>
</dbReference>
<keyword evidence="3 7" id="KW-0812">Transmembrane</keyword>
<evidence type="ECO:0000259" key="8">
    <source>
        <dbReference type="SMART" id="SM00849"/>
    </source>
</evidence>
<organism evidence="9 10">
    <name type="scientific">Mycetocola zhujimingii</name>
    <dbReference type="NCBI Taxonomy" id="2079792"/>
    <lineage>
        <taxon>Bacteria</taxon>
        <taxon>Bacillati</taxon>
        <taxon>Actinomycetota</taxon>
        <taxon>Actinomycetes</taxon>
        <taxon>Micrococcales</taxon>
        <taxon>Microbacteriaceae</taxon>
        <taxon>Mycetocola</taxon>
    </lineage>
</organism>
<dbReference type="InterPro" id="IPR035681">
    <property type="entry name" value="ComA-like_MBL"/>
</dbReference>
<dbReference type="NCBIfam" id="TIGR00360">
    <property type="entry name" value="ComEC_N-term"/>
    <property type="match status" value="1"/>
</dbReference>
<feature type="transmembrane region" description="Helical" evidence="7">
    <location>
        <begin position="361"/>
        <end position="378"/>
    </location>
</feature>
<evidence type="ECO:0000256" key="3">
    <source>
        <dbReference type="ARBA" id="ARBA00022692"/>
    </source>
</evidence>
<evidence type="ECO:0000256" key="6">
    <source>
        <dbReference type="SAM" id="MobiDB-lite"/>
    </source>
</evidence>
<sequence>MTVLAPEHRILLPAAASWITASVLVGSPTAAAGVAVGGLLLALLCTAVLVRQGGHRQGGHRRDASRVGRPPLIRRWSGLLLSIEGWAGLLAVALLGVGLVASMVAVRDASRSPPLLGDAIDSGRAVSVTLTVTDKTELQSRTSATPWDRSTETGEQRRTEQRIRGTVTELTVGGRTSSVSLPVVVFAEAGPNGLAAIGERVSLIGQARWTEPGEQAAALIFARGAVTPVSPPPAWLSWAPGMREVFAEQAGELPGRGGELLPGLAIGDTTGVSDDLDSDMITSSLSHLTAVSGANCAVIVAVIVLVLSGVGAPRWLRIGGGLAGLGLFVILVTPEPSVVRAALMAVAVLLSLGSGRPAAGLPVLSLVVLVIVISDPWIARSYGFVLSVLATGGLLTLTRPIAAFLSTWLPRPVSAGLAIPLAAQLACQPVVITLDASLPLYGVPANLLAAPAAPLATLLGLLACLCANIIPPLSWLALWLGWVPASWIAGIATTVSTLPASRVPWLAGVGGALALAAITVVLIAAMIAMARKKRVAATVMAALLVVIGGAYAGALLADRVGPRLALPREWSYAACDVGQGDAVVIRSGGAVALVDTGPDPASLGRCLDRLGIGQINLLVLSHFDLDHVGGVAAVVSRSDQVLTPPPENAADERMLRDLKAAGATVVEVAAGDSGTLGALGWQVLWPPGATRHPPSGNDGSVVLGFEGDGIRSLFLGDLSESAQEALLSTRTVRGTVDLVKVAHHGSADQSARLYQAIAARIGLISVGAGNDYGHPAPTILDTLRAAGTAPVRTDECGLVVVAPSGDSLTVWTEHAEPGCH</sequence>
<dbReference type="Pfam" id="PF03772">
    <property type="entry name" value="Competence"/>
    <property type="match status" value="1"/>
</dbReference>
<gene>
    <name evidence="9" type="ORF">DF223_02035</name>
</gene>
<evidence type="ECO:0000256" key="4">
    <source>
        <dbReference type="ARBA" id="ARBA00022989"/>
    </source>
</evidence>
<evidence type="ECO:0000313" key="10">
    <source>
        <dbReference type="Proteomes" id="UP000244962"/>
    </source>
</evidence>